<gene>
    <name evidence="4" type="ORF">BJ322DRAFT_1191680</name>
</gene>
<dbReference type="Proteomes" id="UP000736335">
    <property type="component" value="Unassembled WGS sequence"/>
</dbReference>
<dbReference type="SUPFAM" id="SSF50729">
    <property type="entry name" value="PH domain-like"/>
    <property type="match status" value="1"/>
</dbReference>
<evidence type="ECO:0000313" key="5">
    <source>
        <dbReference type="Proteomes" id="UP000736335"/>
    </source>
</evidence>
<accession>A0A9P6HJ68</accession>
<feature type="region of interest" description="Disordered" evidence="2">
    <location>
        <begin position="271"/>
        <end position="339"/>
    </location>
</feature>
<feature type="compositionally biased region" description="Polar residues" evidence="2">
    <location>
        <begin position="311"/>
        <end position="339"/>
    </location>
</feature>
<keyword evidence="1" id="KW-0862">Zinc</keyword>
<evidence type="ECO:0000256" key="1">
    <source>
        <dbReference type="PROSITE-ProRule" id="PRU00175"/>
    </source>
</evidence>
<dbReference type="PANTHER" id="PTHR10579:SF43">
    <property type="entry name" value="ZINC FINGER (C3HC4-TYPE RING FINGER) FAMILY PROTEIN"/>
    <property type="match status" value="1"/>
</dbReference>
<feature type="compositionally biased region" description="Low complexity" evidence="2">
    <location>
        <begin position="35"/>
        <end position="46"/>
    </location>
</feature>
<feature type="compositionally biased region" description="Polar residues" evidence="2">
    <location>
        <begin position="544"/>
        <end position="556"/>
    </location>
</feature>
<feature type="region of interest" description="Disordered" evidence="2">
    <location>
        <begin position="1"/>
        <end position="72"/>
    </location>
</feature>
<feature type="compositionally biased region" description="Low complexity" evidence="2">
    <location>
        <begin position="557"/>
        <end position="574"/>
    </location>
</feature>
<dbReference type="GO" id="GO:0008270">
    <property type="term" value="F:zinc ion binding"/>
    <property type="evidence" value="ECO:0007669"/>
    <property type="project" value="UniProtKB-KW"/>
</dbReference>
<keyword evidence="5" id="KW-1185">Reference proteome</keyword>
<dbReference type="SUPFAM" id="SSF57850">
    <property type="entry name" value="RING/U-box"/>
    <property type="match status" value="1"/>
</dbReference>
<keyword evidence="1" id="KW-0863">Zinc-finger</keyword>
<dbReference type="Gene3D" id="3.40.50.410">
    <property type="entry name" value="von Willebrand factor, type A domain"/>
    <property type="match status" value="1"/>
</dbReference>
<dbReference type="PANTHER" id="PTHR10579">
    <property type="entry name" value="CALCIUM-ACTIVATED CHLORIDE CHANNEL REGULATOR"/>
    <property type="match status" value="1"/>
</dbReference>
<dbReference type="InterPro" id="IPR051266">
    <property type="entry name" value="CLCR"/>
</dbReference>
<dbReference type="InterPro" id="IPR001841">
    <property type="entry name" value="Znf_RING"/>
</dbReference>
<feature type="region of interest" description="Disordered" evidence="2">
    <location>
        <begin position="202"/>
        <end position="231"/>
    </location>
</feature>
<feature type="compositionally biased region" description="Basic and acidic residues" evidence="2">
    <location>
        <begin position="47"/>
        <end position="56"/>
    </location>
</feature>
<dbReference type="Gene3D" id="3.30.40.10">
    <property type="entry name" value="Zinc/RING finger domain, C3HC4 (zinc finger)"/>
    <property type="match status" value="1"/>
</dbReference>
<proteinExistence type="predicted"/>
<feature type="non-terminal residue" evidence="4">
    <location>
        <position position="1146"/>
    </location>
</feature>
<evidence type="ECO:0000313" key="4">
    <source>
        <dbReference type="EMBL" id="KAF9786438.1"/>
    </source>
</evidence>
<dbReference type="SUPFAM" id="SSF53300">
    <property type="entry name" value="vWA-like"/>
    <property type="match status" value="1"/>
</dbReference>
<evidence type="ECO:0000259" key="3">
    <source>
        <dbReference type="PROSITE" id="PS50089"/>
    </source>
</evidence>
<organism evidence="4 5">
    <name type="scientific">Thelephora terrestris</name>
    <dbReference type="NCBI Taxonomy" id="56493"/>
    <lineage>
        <taxon>Eukaryota</taxon>
        <taxon>Fungi</taxon>
        <taxon>Dikarya</taxon>
        <taxon>Basidiomycota</taxon>
        <taxon>Agaricomycotina</taxon>
        <taxon>Agaricomycetes</taxon>
        <taxon>Thelephorales</taxon>
        <taxon>Thelephoraceae</taxon>
        <taxon>Thelephora</taxon>
    </lineage>
</organism>
<reference evidence="4" key="1">
    <citation type="journal article" date="2020" name="Nat. Commun.">
        <title>Large-scale genome sequencing of mycorrhizal fungi provides insights into the early evolution of symbiotic traits.</title>
        <authorList>
            <person name="Miyauchi S."/>
            <person name="Kiss E."/>
            <person name="Kuo A."/>
            <person name="Drula E."/>
            <person name="Kohler A."/>
            <person name="Sanchez-Garcia M."/>
            <person name="Morin E."/>
            <person name="Andreopoulos B."/>
            <person name="Barry K.W."/>
            <person name="Bonito G."/>
            <person name="Buee M."/>
            <person name="Carver A."/>
            <person name="Chen C."/>
            <person name="Cichocki N."/>
            <person name="Clum A."/>
            <person name="Culley D."/>
            <person name="Crous P.W."/>
            <person name="Fauchery L."/>
            <person name="Girlanda M."/>
            <person name="Hayes R.D."/>
            <person name="Keri Z."/>
            <person name="LaButti K."/>
            <person name="Lipzen A."/>
            <person name="Lombard V."/>
            <person name="Magnuson J."/>
            <person name="Maillard F."/>
            <person name="Murat C."/>
            <person name="Nolan M."/>
            <person name="Ohm R.A."/>
            <person name="Pangilinan J."/>
            <person name="Pereira M.F."/>
            <person name="Perotto S."/>
            <person name="Peter M."/>
            <person name="Pfister S."/>
            <person name="Riley R."/>
            <person name="Sitrit Y."/>
            <person name="Stielow J.B."/>
            <person name="Szollosi G."/>
            <person name="Zifcakova L."/>
            <person name="Stursova M."/>
            <person name="Spatafora J.W."/>
            <person name="Tedersoo L."/>
            <person name="Vaario L.M."/>
            <person name="Yamada A."/>
            <person name="Yan M."/>
            <person name="Wang P."/>
            <person name="Xu J."/>
            <person name="Bruns T."/>
            <person name="Baldrian P."/>
            <person name="Vilgalys R."/>
            <person name="Dunand C."/>
            <person name="Henrissat B."/>
            <person name="Grigoriev I.V."/>
            <person name="Hibbett D."/>
            <person name="Nagy L.G."/>
            <person name="Martin F.M."/>
        </authorList>
    </citation>
    <scope>NUCLEOTIDE SEQUENCE</scope>
    <source>
        <strain evidence="4">UH-Tt-Lm1</strain>
    </source>
</reference>
<dbReference type="InterPro" id="IPR013083">
    <property type="entry name" value="Znf_RING/FYVE/PHD"/>
</dbReference>
<dbReference type="InterPro" id="IPR011993">
    <property type="entry name" value="PH-like_dom_sf"/>
</dbReference>
<sequence length="1146" mass="125681">FKKQVDEPEKQLFRPRPSLPPSAYTSPRPVPKVPSITSSIRSVFSSAERKNREHSDPSQITSTYSHPFPLHNTHSMPIVSSRDPPEEEAECPVCLEPLSFSFRLPGEKPHIVPECGHALHEACFSAVYGPPPGPSRTGVIRKTNLGVCGVCRRPMKVGDGDGGKSNSIRAELAALTGMGNPTDGGMYPGRDTLLSMRPFHRSQMTSQRSYDPNEDDPIDHAGPVKSHDGQSSSYIVAPSIQVRSEFPTIIRTGDPSQPLTCIVVIELPGKRPPGSAPGPRMAETFPVVKPTTLDTRSSGAPGSPRPESPPQYATANSLQRSRSNQGLSTYTSSSLQEHSQNFVDPYRDDTASHSEESPFHAITEDLRARIIDWKGHPISGLGPLQMYDLLSVRRDAIVRDFFVYLFKEAIICVVEEKKRGLGRLLSNAGVGDNGSLNSGNAGPQKGVLRLKGRIYIRHIKHVTDTSVVGEMSLTIDMEDERLDSFILIFRERSSLETWKSHIQRLVTAFQQQNNGFVSPRQPSPRDAAALEEFGGNGKAARMLSGSTGTTSYSNEDSILSGPSSRSTTSSASHGSIGGLDRTLKAQYAQQHRLATLEEDDEPSRYSTPMPVPLVTPHIPSGPSNSLIPLAHPPLDLILVISIPPPHVAASVANLKYRVIKTSLDFVIASLSPKDRLSLVTFEVGVGGKVRKTPFLNVGKPISRARLNKFVDEIGARRDPDHDEFLVRGSQDEKTDVVTAVNHGLDVVLQRKAKNPISGMILISDTADTTRRAQMDLVLARAEAASIPIHAFGYGRSHDPASLWLISNHTSGTYTFVKDWYDLQGCIAGCVGGMMSIALRDMKLHLKIVDGQQFKIRKLSGGPTSILHSDGRDVDVEVGELRYGERKEMLVELELDNTDVTADLVGRLGGKRRTLNATDQFNQRMGLDALLNGDGPDLVDGMMDRMIDEVPVFEVDGSFYDPSAGRHVTRLTHPVLLTVTLVPPRTRSPAPPGSDPDIVRRRMELLTSDMITRALVLVSRKNHQQAQKILVETRRILHTVVQNIGSTLPGGGSISVSGGGRNRKEILQFTAMRALQAMMADMQLLSEALEDNPEVFAHDQRNFGAQQAMVLRDQKSWSNRSAIERLFWTVDNSIELTLRSADWVGRD</sequence>
<feature type="region of interest" description="Disordered" evidence="2">
    <location>
        <begin position="538"/>
        <end position="577"/>
    </location>
</feature>
<evidence type="ECO:0000256" key="2">
    <source>
        <dbReference type="SAM" id="MobiDB-lite"/>
    </source>
</evidence>
<reference evidence="4" key="2">
    <citation type="submission" date="2020-11" db="EMBL/GenBank/DDBJ databases">
        <authorList>
            <consortium name="DOE Joint Genome Institute"/>
            <person name="Kuo A."/>
            <person name="Miyauchi S."/>
            <person name="Kiss E."/>
            <person name="Drula E."/>
            <person name="Kohler A."/>
            <person name="Sanchez-Garcia M."/>
            <person name="Andreopoulos B."/>
            <person name="Barry K.W."/>
            <person name="Bonito G."/>
            <person name="Buee M."/>
            <person name="Carver A."/>
            <person name="Chen C."/>
            <person name="Cichocki N."/>
            <person name="Clum A."/>
            <person name="Culley D."/>
            <person name="Crous P.W."/>
            <person name="Fauchery L."/>
            <person name="Girlanda M."/>
            <person name="Hayes R."/>
            <person name="Keri Z."/>
            <person name="Labutti K."/>
            <person name="Lipzen A."/>
            <person name="Lombard V."/>
            <person name="Magnuson J."/>
            <person name="Maillard F."/>
            <person name="Morin E."/>
            <person name="Murat C."/>
            <person name="Nolan M."/>
            <person name="Ohm R."/>
            <person name="Pangilinan J."/>
            <person name="Pereira M."/>
            <person name="Perotto S."/>
            <person name="Peter M."/>
            <person name="Riley R."/>
            <person name="Sitrit Y."/>
            <person name="Stielow B."/>
            <person name="Szollosi G."/>
            <person name="Zifcakova L."/>
            <person name="Stursova M."/>
            <person name="Spatafora J.W."/>
            <person name="Tedersoo L."/>
            <person name="Vaario L.-M."/>
            <person name="Yamada A."/>
            <person name="Yan M."/>
            <person name="Wang P."/>
            <person name="Xu J."/>
            <person name="Bruns T."/>
            <person name="Baldrian P."/>
            <person name="Vilgalys R."/>
            <person name="Henrissat B."/>
            <person name="Grigoriev I.V."/>
            <person name="Hibbett D."/>
            <person name="Nagy L.G."/>
            <person name="Martin F.M."/>
        </authorList>
    </citation>
    <scope>NUCLEOTIDE SEQUENCE</scope>
    <source>
        <strain evidence="4">UH-Tt-Lm1</strain>
    </source>
</reference>
<name>A0A9P6HJ68_9AGAM</name>
<dbReference type="Pfam" id="PF15411">
    <property type="entry name" value="PH_10"/>
    <property type="match status" value="1"/>
</dbReference>
<dbReference type="Gene3D" id="2.30.29.30">
    <property type="entry name" value="Pleckstrin-homology domain (PH domain)/Phosphotyrosine-binding domain (PTB)"/>
    <property type="match status" value="1"/>
</dbReference>
<dbReference type="EMBL" id="WIUZ02000006">
    <property type="protein sequence ID" value="KAF9786438.1"/>
    <property type="molecule type" value="Genomic_DNA"/>
</dbReference>
<feature type="compositionally biased region" description="Basic and acidic residues" evidence="2">
    <location>
        <begin position="1"/>
        <end position="12"/>
    </location>
</feature>
<feature type="domain" description="RING-type" evidence="3">
    <location>
        <begin position="91"/>
        <end position="152"/>
    </location>
</feature>
<dbReference type="CDD" id="cd13246">
    <property type="entry name" value="PH_Scd1"/>
    <property type="match status" value="1"/>
</dbReference>
<dbReference type="GO" id="GO:0005085">
    <property type="term" value="F:guanyl-nucleotide exchange factor activity"/>
    <property type="evidence" value="ECO:0007669"/>
    <property type="project" value="InterPro"/>
</dbReference>
<comment type="caution">
    <text evidence="4">The sequence shown here is derived from an EMBL/GenBank/DDBJ whole genome shotgun (WGS) entry which is preliminary data.</text>
</comment>
<keyword evidence="1" id="KW-0479">Metal-binding</keyword>
<dbReference type="OrthoDB" id="299997at2759"/>
<dbReference type="AlphaFoldDB" id="A0A9P6HJ68"/>
<dbReference type="InterPro" id="IPR036465">
    <property type="entry name" value="vWFA_dom_sf"/>
</dbReference>
<dbReference type="InterPro" id="IPR033511">
    <property type="entry name" value="Cdc24/Scd1_PH_dom"/>
</dbReference>
<dbReference type="PROSITE" id="PS50089">
    <property type="entry name" value="ZF_RING_2"/>
    <property type="match status" value="1"/>
</dbReference>
<protein>
    <submittedName>
        <fullName evidence="4">Pleckstrin homology domain-containing protein</fullName>
    </submittedName>
</protein>